<dbReference type="AlphaFoldDB" id="A0A127PJ70"/>
<gene>
    <name evidence="1" type="ORF">CFter6_5230</name>
</gene>
<sequence length="55" mass="6476">MLRIAMFSNDVQCFAFFGIAQNLCRSLVAYSNQKSFYRITVLRYATCRCFLKYSD</sequence>
<reference evidence="1 2" key="1">
    <citation type="submission" date="2015-11" db="EMBL/GenBank/DDBJ databases">
        <title>Exploring the genomic traits of fungus-feeding bacterial genus Collimonas.</title>
        <authorList>
            <person name="Song C."/>
            <person name="Schmidt R."/>
            <person name="de Jager V."/>
            <person name="Krzyzanowska D."/>
            <person name="Jongedijk E."/>
            <person name="Cankar K."/>
            <person name="Beekwilder J."/>
            <person name="van Veen A."/>
            <person name="de Boer W."/>
            <person name="van Veen J.A."/>
            <person name="Garbeva P."/>
        </authorList>
    </citation>
    <scope>NUCLEOTIDE SEQUENCE [LARGE SCALE GENOMIC DNA]</scope>
    <source>
        <strain evidence="1 2">Ter6</strain>
    </source>
</reference>
<evidence type="ECO:0000313" key="1">
    <source>
        <dbReference type="EMBL" id="AMO97797.1"/>
    </source>
</evidence>
<name>A0A127PJ70_9BURK</name>
<dbReference type="PATRIC" id="fig|158899.10.peg.5150"/>
<dbReference type="EMBL" id="CP013232">
    <property type="protein sequence ID" value="AMO97797.1"/>
    <property type="molecule type" value="Genomic_DNA"/>
</dbReference>
<proteinExistence type="predicted"/>
<evidence type="ECO:0000313" key="2">
    <source>
        <dbReference type="Proteomes" id="UP000072421"/>
    </source>
</evidence>
<dbReference type="Proteomes" id="UP000072421">
    <property type="component" value="Chromosome"/>
</dbReference>
<accession>A0A127PJ70</accession>
<protein>
    <submittedName>
        <fullName evidence="1">Uncharacterized protein</fullName>
    </submittedName>
</protein>
<organism evidence="1">
    <name type="scientific">Collimonas fungivorans</name>
    <dbReference type="NCBI Taxonomy" id="158899"/>
    <lineage>
        <taxon>Bacteria</taxon>
        <taxon>Pseudomonadati</taxon>
        <taxon>Pseudomonadota</taxon>
        <taxon>Betaproteobacteria</taxon>
        <taxon>Burkholderiales</taxon>
        <taxon>Oxalobacteraceae</taxon>
        <taxon>Collimonas</taxon>
    </lineage>
</organism>